<keyword evidence="3" id="KW-1185">Reference proteome</keyword>
<dbReference type="EMBL" id="MU032346">
    <property type="protein sequence ID" value="KAF3767710.1"/>
    <property type="molecule type" value="Genomic_DNA"/>
</dbReference>
<feature type="compositionally biased region" description="Low complexity" evidence="1">
    <location>
        <begin position="95"/>
        <end position="105"/>
    </location>
</feature>
<feature type="region of interest" description="Disordered" evidence="1">
    <location>
        <begin position="365"/>
        <end position="414"/>
    </location>
</feature>
<feature type="compositionally biased region" description="Polar residues" evidence="1">
    <location>
        <begin position="293"/>
        <end position="318"/>
    </location>
</feature>
<dbReference type="OrthoDB" id="3439820at2759"/>
<feature type="compositionally biased region" description="Polar residues" evidence="1">
    <location>
        <begin position="57"/>
        <end position="69"/>
    </location>
</feature>
<feature type="region of interest" description="Disordered" evidence="1">
    <location>
        <begin position="193"/>
        <end position="333"/>
    </location>
</feature>
<feature type="compositionally biased region" description="Polar residues" evidence="1">
    <location>
        <begin position="1"/>
        <end position="12"/>
    </location>
</feature>
<feature type="compositionally biased region" description="Polar residues" evidence="1">
    <location>
        <begin position="253"/>
        <end position="264"/>
    </location>
</feature>
<accession>A0A9P4Y748</accession>
<name>A0A9P4Y748_CRYP1</name>
<evidence type="ECO:0000256" key="1">
    <source>
        <dbReference type="SAM" id="MobiDB-lite"/>
    </source>
</evidence>
<feature type="compositionally biased region" description="Basic and acidic residues" evidence="1">
    <location>
        <begin position="402"/>
        <end position="414"/>
    </location>
</feature>
<evidence type="ECO:0000313" key="2">
    <source>
        <dbReference type="EMBL" id="KAF3767710.1"/>
    </source>
</evidence>
<feature type="region of interest" description="Disordered" evidence="1">
    <location>
        <begin position="1"/>
        <end position="160"/>
    </location>
</feature>
<dbReference type="Proteomes" id="UP000803844">
    <property type="component" value="Unassembled WGS sequence"/>
</dbReference>
<proteinExistence type="predicted"/>
<feature type="compositionally biased region" description="Low complexity" evidence="1">
    <location>
        <begin position="242"/>
        <end position="252"/>
    </location>
</feature>
<dbReference type="GeneID" id="63842424"/>
<gene>
    <name evidence="2" type="ORF">M406DRAFT_69831</name>
</gene>
<dbReference type="AlphaFoldDB" id="A0A9P4Y748"/>
<reference evidence="2" key="1">
    <citation type="journal article" date="2020" name="Phytopathology">
        <title>Genome sequence of the chestnut blight fungus Cryphonectria parasitica EP155: A fundamental resource for an archetypical invasive plant pathogen.</title>
        <authorList>
            <person name="Crouch J.A."/>
            <person name="Dawe A."/>
            <person name="Aerts A."/>
            <person name="Barry K."/>
            <person name="Churchill A.C.L."/>
            <person name="Grimwood J."/>
            <person name="Hillman B."/>
            <person name="Milgroom M.G."/>
            <person name="Pangilinan J."/>
            <person name="Smith M."/>
            <person name="Salamov A."/>
            <person name="Schmutz J."/>
            <person name="Yadav J."/>
            <person name="Grigoriev I.V."/>
            <person name="Nuss D."/>
        </authorList>
    </citation>
    <scope>NUCLEOTIDE SEQUENCE</scope>
    <source>
        <strain evidence="2">EP155</strain>
    </source>
</reference>
<feature type="compositionally biased region" description="Low complexity" evidence="1">
    <location>
        <begin position="147"/>
        <end position="160"/>
    </location>
</feature>
<sequence>MPPSSTNRSASTQKRRRRSASLVSVFKKLLPENKPERGGTLRKHGFHYSDSLDKSPIPTSLSSPSVSQANKRHSPPERLARCNTALSPPPPLPASAPSSSSVSPSTRSTQLYLERREKRRQRRSLKESGDFLGVQGINPSTGEMDVLTPSTSSASSPFAPLARMVQSKRDAYESARRALRSEKMRRWEMDKEALKAERRRKVRWRRAGEGWSSAVEPELSPIEGSSAATTPREGEKSTDTIVRTPVRTPTRVSSNPILPQNHLQNPPRMMGELASPYDTPSSWGGPNGRRIGPNSTHPSSSVSPRGGPASTSQSNGVTTFRGKQYHEPKNGSDGKICLHTHHHHYWIISGSDPLQQAIPRLRSSRERVPLQKADQSSRFDGQMDSWPSEGEVEALAKTRRPPSRDTNRRYFIDA</sequence>
<evidence type="ECO:0000313" key="3">
    <source>
        <dbReference type="Proteomes" id="UP000803844"/>
    </source>
</evidence>
<protein>
    <submittedName>
        <fullName evidence="2">Uncharacterized protein</fullName>
    </submittedName>
</protein>
<feature type="compositionally biased region" description="Basic and acidic residues" evidence="1">
    <location>
        <begin position="29"/>
        <end position="39"/>
    </location>
</feature>
<organism evidence="2 3">
    <name type="scientific">Cryphonectria parasitica (strain ATCC 38755 / EP155)</name>
    <dbReference type="NCBI Taxonomy" id="660469"/>
    <lineage>
        <taxon>Eukaryota</taxon>
        <taxon>Fungi</taxon>
        <taxon>Dikarya</taxon>
        <taxon>Ascomycota</taxon>
        <taxon>Pezizomycotina</taxon>
        <taxon>Sordariomycetes</taxon>
        <taxon>Sordariomycetidae</taxon>
        <taxon>Diaporthales</taxon>
        <taxon>Cryphonectriaceae</taxon>
        <taxon>Cryphonectria-Endothia species complex</taxon>
        <taxon>Cryphonectria</taxon>
    </lineage>
</organism>
<dbReference type="RefSeq" id="XP_040778671.1">
    <property type="nucleotide sequence ID" value="XM_040925295.1"/>
</dbReference>
<comment type="caution">
    <text evidence="2">The sequence shown here is derived from an EMBL/GenBank/DDBJ whole genome shotgun (WGS) entry which is preliminary data.</text>
</comment>